<dbReference type="GO" id="GO:0016491">
    <property type="term" value="F:oxidoreductase activity"/>
    <property type="evidence" value="ECO:0007669"/>
    <property type="project" value="UniProtKB-KW"/>
</dbReference>
<keyword evidence="3" id="KW-0732">Signal</keyword>
<dbReference type="CDD" id="cd02966">
    <property type="entry name" value="TlpA_like_family"/>
    <property type="match status" value="1"/>
</dbReference>
<dbReference type="InterPro" id="IPR000866">
    <property type="entry name" value="AhpC/TSA"/>
</dbReference>
<keyword evidence="2" id="KW-0520">NAD</keyword>
<dbReference type="Pfam" id="PF00578">
    <property type="entry name" value="AhpC-TSA"/>
    <property type="match status" value="1"/>
</dbReference>
<dbReference type="EMBL" id="FNZH01000003">
    <property type="protein sequence ID" value="SEJ36502.1"/>
    <property type="molecule type" value="Genomic_DNA"/>
</dbReference>
<organism evidence="5 6">
    <name type="scientific">Cyclobacterium xiamenense</name>
    <dbReference type="NCBI Taxonomy" id="1297121"/>
    <lineage>
        <taxon>Bacteria</taxon>
        <taxon>Pseudomonadati</taxon>
        <taxon>Bacteroidota</taxon>
        <taxon>Cytophagia</taxon>
        <taxon>Cytophagales</taxon>
        <taxon>Cyclobacteriaceae</taxon>
        <taxon>Cyclobacterium</taxon>
    </lineage>
</organism>
<dbReference type="InterPro" id="IPR036249">
    <property type="entry name" value="Thioredoxin-like_sf"/>
</dbReference>
<dbReference type="Proteomes" id="UP000199403">
    <property type="component" value="Unassembled WGS sequence"/>
</dbReference>
<reference evidence="6" key="1">
    <citation type="submission" date="2016-10" db="EMBL/GenBank/DDBJ databases">
        <authorList>
            <person name="Varghese N."/>
            <person name="Submissions S."/>
        </authorList>
    </citation>
    <scope>NUCLEOTIDE SEQUENCE [LARGE SCALE GENOMIC DNA]</scope>
    <source>
        <strain evidence="6">IBRC-M 10761</strain>
    </source>
</reference>
<accession>A0A1H6YGZ6</accession>
<dbReference type="RefSeq" id="WP_092174052.1">
    <property type="nucleotide sequence ID" value="NZ_FNZH01000003.1"/>
</dbReference>
<dbReference type="AlphaFoldDB" id="A0A1H6YGZ6"/>
<dbReference type="STRING" id="1416801.SAMN05192553_103487"/>
<dbReference type="OrthoDB" id="6399635at2"/>
<dbReference type="PROSITE" id="PS51352">
    <property type="entry name" value="THIOREDOXIN_2"/>
    <property type="match status" value="1"/>
</dbReference>
<evidence type="ECO:0000259" key="4">
    <source>
        <dbReference type="PROSITE" id="PS51352"/>
    </source>
</evidence>
<keyword evidence="6" id="KW-1185">Reference proteome</keyword>
<sequence length="465" mass="53292">MIKTITTILLILFYNAFLNAQSITGNLSQLINQPIKLEGFNGLKTYPISTSTIDERGNFKLTYSKADYGVGYLMSADEKPLFVILSGEDIEVVGASLITIETLKITKGQENKWFEQYAKEHPKREQALSAWVYLEKIYTLDSLFSVQETANKAIQAEKQRIKNEDQSFLNQLPKGSYISWFLPTRKLVSSVSTVAQYRPEEIPSTIAAFRALDYTDQRLYKSGFFKDAIESHFWLLENSGRSLDSVFIEMKISIDRMIENLLVDEKKLNEICEYLFNQLEKRSLFNASEYLAIQLLNQKSCTITNNFAANLESYRAMKKGNIAPDIDFNKDIIAPGYEATKQPKKLSNLTGKNTVVVFGASWCPQCPQELSKISGLYKKWKEQGVEVVFVSLDEDEKIFKSFASVFPFISICDYQKWDSPLVKSYHVFATPTIYLLNEKREILLRPNSVDQLDSWVDWYLVQGNK</sequence>
<dbReference type="InterPro" id="IPR052259">
    <property type="entry name" value="Nucleoredoxin-like"/>
</dbReference>
<name>A0A1H6YGZ6_9BACT</name>
<proteinExistence type="predicted"/>
<evidence type="ECO:0000256" key="3">
    <source>
        <dbReference type="SAM" id="SignalP"/>
    </source>
</evidence>
<dbReference type="Gene3D" id="3.40.30.10">
    <property type="entry name" value="Glutaredoxin"/>
    <property type="match status" value="1"/>
</dbReference>
<evidence type="ECO:0000256" key="2">
    <source>
        <dbReference type="ARBA" id="ARBA00023027"/>
    </source>
</evidence>
<gene>
    <name evidence="5" type="ORF">SAMN05192553_103487</name>
</gene>
<dbReference type="PANTHER" id="PTHR13871">
    <property type="entry name" value="THIOREDOXIN"/>
    <property type="match status" value="1"/>
</dbReference>
<feature type="signal peptide" evidence="3">
    <location>
        <begin position="1"/>
        <end position="20"/>
    </location>
</feature>
<evidence type="ECO:0000313" key="6">
    <source>
        <dbReference type="Proteomes" id="UP000199403"/>
    </source>
</evidence>
<feature type="chain" id="PRO_5011662691" evidence="3">
    <location>
        <begin position="21"/>
        <end position="465"/>
    </location>
</feature>
<evidence type="ECO:0000256" key="1">
    <source>
        <dbReference type="ARBA" id="ARBA00023002"/>
    </source>
</evidence>
<dbReference type="InterPro" id="IPR013766">
    <property type="entry name" value="Thioredoxin_domain"/>
</dbReference>
<protein>
    <submittedName>
        <fullName evidence="5">Thioredoxin-like</fullName>
    </submittedName>
</protein>
<feature type="domain" description="Thioredoxin" evidence="4">
    <location>
        <begin position="317"/>
        <end position="461"/>
    </location>
</feature>
<dbReference type="PANTHER" id="PTHR13871:SF96">
    <property type="entry name" value="THIOREDOXIN DOMAIN-CONTAINING PROTEIN"/>
    <property type="match status" value="1"/>
</dbReference>
<dbReference type="SUPFAM" id="SSF52833">
    <property type="entry name" value="Thioredoxin-like"/>
    <property type="match status" value="1"/>
</dbReference>
<evidence type="ECO:0000313" key="5">
    <source>
        <dbReference type="EMBL" id="SEJ36502.1"/>
    </source>
</evidence>
<keyword evidence="1" id="KW-0560">Oxidoreductase</keyword>